<evidence type="ECO:0000313" key="1">
    <source>
        <dbReference type="EMBL" id="OQP43435.1"/>
    </source>
</evidence>
<keyword evidence="2" id="KW-1185">Reference proteome</keyword>
<dbReference type="Gene3D" id="3.40.50.10140">
    <property type="entry name" value="Toll/interleukin-1 receptor homology (TIR) domain"/>
    <property type="match status" value="1"/>
</dbReference>
<gene>
    <name evidence="1" type="ORF">A4D02_35815</name>
</gene>
<name>A0ABX3NQI0_9BACT</name>
<organism evidence="1 2">
    <name type="scientific">Niastella koreensis</name>
    <dbReference type="NCBI Taxonomy" id="354356"/>
    <lineage>
        <taxon>Bacteria</taxon>
        <taxon>Pseudomonadati</taxon>
        <taxon>Bacteroidota</taxon>
        <taxon>Chitinophagia</taxon>
        <taxon>Chitinophagales</taxon>
        <taxon>Chitinophagaceae</taxon>
        <taxon>Niastella</taxon>
    </lineage>
</organism>
<sequence length="321" mass="37094">MSNYLYYRHIEQELNNRFDTEAVSEGYVIRGARVWRQLISRLLNLLFTEQPQRSGIEQEIRQQTIREFLEVVNRDNSYLYNRVNLAIEGMSTEELIVNLLLFLLRNLFTPRLANDCPRLFISHRQGDQDYALRIAQLAHKKKFAYWVDVLDPDLKILEGSNIPERLLPLVTACIIEMALINCTHVIACMTTKTRGSLWLPYEYGRITELPGNSNKAAAWLHPNLAPKDFPEYMLLGESFRHESEIESWLEEEWRLLGKNDCNPMGGDVLGAVNINELPTVADDELEQSKHEFGEWLKAGLPLLKSLTLSNSRIKFKGDRSS</sequence>
<dbReference type="EMBL" id="LWBO01000035">
    <property type="protein sequence ID" value="OQP43435.1"/>
    <property type="molecule type" value="Genomic_DNA"/>
</dbReference>
<evidence type="ECO:0008006" key="3">
    <source>
        <dbReference type="Google" id="ProtNLM"/>
    </source>
</evidence>
<protein>
    <recommendedName>
        <fullName evidence="3">TIR domain-containing protein</fullName>
    </recommendedName>
</protein>
<comment type="caution">
    <text evidence="1">The sequence shown here is derived from an EMBL/GenBank/DDBJ whole genome shotgun (WGS) entry which is preliminary data.</text>
</comment>
<proteinExistence type="predicted"/>
<evidence type="ECO:0000313" key="2">
    <source>
        <dbReference type="Proteomes" id="UP000192277"/>
    </source>
</evidence>
<dbReference type="Proteomes" id="UP000192277">
    <property type="component" value="Unassembled WGS sequence"/>
</dbReference>
<accession>A0ABX3NQI0</accession>
<reference evidence="1 2" key="1">
    <citation type="submission" date="2016-04" db="EMBL/GenBank/DDBJ databases">
        <authorList>
            <person name="Chen L."/>
            <person name="Zhuang W."/>
            <person name="Wang G."/>
        </authorList>
    </citation>
    <scope>NUCLEOTIDE SEQUENCE [LARGE SCALE GENOMIC DNA]</scope>
    <source>
        <strain evidence="2">GR20</strain>
    </source>
</reference>
<dbReference type="InterPro" id="IPR035897">
    <property type="entry name" value="Toll_tir_struct_dom_sf"/>
</dbReference>